<dbReference type="Proteomes" id="UP000596661">
    <property type="component" value="Chromosome 1"/>
</dbReference>
<evidence type="ECO:0000256" key="4">
    <source>
        <dbReference type="ARBA" id="ARBA00022692"/>
    </source>
</evidence>
<dbReference type="CDD" id="cd06551">
    <property type="entry name" value="LPLAT"/>
    <property type="match status" value="1"/>
</dbReference>
<dbReference type="SUPFAM" id="SSF69593">
    <property type="entry name" value="Glycerol-3-phosphate (1)-acyltransferase"/>
    <property type="match status" value="1"/>
</dbReference>
<dbReference type="InterPro" id="IPR002123">
    <property type="entry name" value="Plipid/glycerol_acylTrfase"/>
</dbReference>
<keyword evidence="3" id="KW-0808">Transferase</keyword>
<dbReference type="EnsemblPlants" id="evm.model.01.588">
    <property type="protein sequence ID" value="cds.evm.model.01.588"/>
    <property type="gene ID" value="evm.TU.01.588"/>
</dbReference>
<dbReference type="EMBL" id="UZAU01000018">
    <property type="status" value="NOT_ANNOTATED_CDS"/>
    <property type="molecule type" value="Genomic_DNA"/>
</dbReference>
<protein>
    <recommendedName>
        <fullName evidence="8">Phospholipid/glycerol acyltransferase domain-containing protein</fullName>
    </recommendedName>
</protein>
<keyword evidence="4" id="KW-0812">Transmembrane</keyword>
<keyword evidence="6" id="KW-0472">Membrane</keyword>
<dbReference type="GO" id="GO:0016791">
    <property type="term" value="F:phosphatase activity"/>
    <property type="evidence" value="ECO:0007669"/>
    <property type="project" value="TreeGrafter"/>
</dbReference>
<dbReference type="Gramene" id="evm.model.01.588">
    <property type="protein sequence ID" value="cds.evm.model.01.588"/>
    <property type="gene ID" value="evm.TU.01.588"/>
</dbReference>
<sequence>MAKAYFIKTLFLFIYRILFRKLKTLRRSLSNSPSFSQSSIFKTCHKYTCLSHRSSSDLANSTMIFNMEGGLLKSSSLFPYFMLVAFEAGGLFRSIVLLLSYPFICLLSQEMRLKWMVMISFFGIKKESFRAGTAVLPKFYLEDVGFEMFELLQKGSRTVALTNFPVVMVESFLRDYLGVDCVVGRELKVFHGYFLGLMEDDTKYVPSNILEENLIATVDSDHHDMIGITDFNTTFSNQQLLSSCKEVYFVSETDKKNWQILPRERYPKALIFHDGRLALRPSPLATLQALMWGPIGFTLAVARIFVAMLLPYDISSPILAFSGLRLTTNKPNTEGPLNPSSKHKGIVYVCNHRTLVDPLYIAFTLKNDLTAVTYSLSRFSEIIAPIKTVRLTRNRDQDSKKMEKLLSKGDLVVCPEGTTCREPYLLRFSPLFSEIADEIVPVAVTTHVSMFHGTTAGGLKYLDPIFFLMNPTPIYTIQLLDKISGLSTCRDVSKSRYDVANQVQSELGKTLGFECTMLTRRDKYLILAGNEGVVTCTK</sequence>
<evidence type="ECO:0000313" key="9">
    <source>
        <dbReference type="EnsemblPlants" id="cds.evm.model.01.588"/>
    </source>
</evidence>
<dbReference type="PANTHER" id="PTHR15486:SF62">
    <property type="entry name" value="GLYCEROL-3-PHOSPHATE ACYLTRANSFERASE 2-RELATED"/>
    <property type="match status" value="1"/>
</dbReference>
<feature type="domain" description="Phospholipid/glycerol acyltransferase" evidence="8">
    <location>
        <begin position="346"/>
        <end position="447"/>
    </location>
</feature>
<dbReference type="GO" id="GO:0016020">
    <property type="term" value="C:membrane"/>
    <property type="evidence" value="ECO:0007669"/>
    <property type="project" value="UniProtKB-SubCell"/>
</dbReference>
<comment type="subcellular location">
    <subcellularLocation>
        <location evidence="1">Membrane</location>
        <topology evidence="1">Multi-pass membrane protein</topology>
    </subcellularLocation>
</comment>
<gene>
    <name evidence="9" type="primary">LOC115709998</name>
</gene>
<dbReference type="GO" id="GO:0090447">
    <property type="term" value="F:glycerol-3-phosphate 2-O-acyltransferase activity"/>
    <property type="evidence" value="ECO:0007669"/>
    <property type="project" value="TreeGrafter"/>
</dbReference>
<reference evidence="9" key="1">
    <citation type="submission" date="2018-11" db="EMBL/GenBank/DDBJ databases">
        <authorList>
            <person name="Grassa J C."/>
        </authorList>
    </citation>
    <scope>NUCLEOTIDE SEQUENCE [LARGE SCALE GENOMIC DNA]</scope>
</reference>
<dbReference type="AlphaFoldDB" id="A0A803NPT9"/>
<evidence type="ECO:0000313" key="10">
    <source>
        <dbReference type="Proteomes" id="UP000596661"/>
    </source>
</evidence>
<dbReference type="Pfam" id="PF23270">
    <property type="entry name" value="HAD_RAM2_N"/>
    <property type="match status" value="1"/>
</dbReference>
<evidence type="ECO:0000256" key="5">
    <source>
        <dbReference type="ARBA" id="ARBA00022989"/>
    </source>
</evidence>
<dbReference type="InterPro" id="IPR056462">
    <property type="entry name" value="HAD_RAM2/GPAT1-8"/>
</dbReference>
<keyword evidence="10" id="KW-1185">Reference proteome</keyword>
<evidence type="ECO:0000256" key="3">
    <source>
        <dbReference type="ARBA" id="ARBA00022679"/>
    </source>
</evidence>
<accession>A0A803NPT9</accession>
<comment type="similarity">
    <text evidence="2">Belongs to the GPAT/DAPAT family.</text>
</comment>
<evidence type="ECO:0000256" key="2">
    <source>
        <dbReference type="ARBA" id="ARBA00007937"/>
    </source>
</evidence>
<evidence type="ECO:0000256" key="1">
    <source>
        <dbReference type="ARBA" id="ARBA00004141"/>
    </source>
</evidence>
<reference evidence="9" key="2">
    <citation type="submission" date="2021-03" db="UniProtKB">
        <authorList>
            <consortium name="EnsemblPlants"/>
        </authorList>
    </citation>
    <scope>IDENTIFICATION</scope>
</reference>
<name>A0A803NPT9_CANSA</name>
<dbReference type="Pfam" id="PF01553">
    <property type="entry name" value="Acyltransferase"/>
    <property type="match status" value="1"/>
</dbReference>
<keyword evidence="7" id="KW-0012">Acyltransferase</keyword>
<proteinExistence type="inferred from homology"/>
<keyword evidence="5" id="KW-1133">Transmembrane helix</keyword>
<evidence type="ECO:0000256" key="7">
    <source>
        <dbReference type="ARBA" id="ARBA00023315"/>
    </source>
</evidence>
<evidence type="ECO:0000259" key="8">
    <source>
        <dbReference type="SMART" id="SM00563"/>
    </source>
</evidence>
<evidence type="ECO:0000256" key="6">
    <source>
        <dbReference type="ARBA" id="ARBA00023136"/>
    </source>
</evidence>
<organism evidence="9 10">
    <name type="scientific">Cannabis sativa</name>
    <name type="common">Hemp</name>
    <name type="synonym">Marijuana</name>
    <dbReference type="NCBI Taxonomy" id="3483"/>
    <lineage>
        <taxon>Eukaryota</taxon>
        <taxon>Viridiplantae</taxon>
        <taxon>Streptophyta</taxon>
        <taxon>Embryophyta</taxon>
        <taxon>Tracheophyta</taxon>
        <taxon>Spermatophyta</taxon>
        <taxon>Magnoliopsida</taxon>
        <taxon>eudicotyledons</taxon>
        <taxon>Gunneridae</taxon>
        <taxon>Pentapetalae</taxon>
        <taxon>rosids</taxon>
        <taxon>fabids</taxon>
        <taxon>Rosales</taxon>
        <taxon>Cannabaceae</taxon>
        <taxon>Cannabis</taxon>
    </lineage>
</organism>
<dbReference type="SMART" id="SM00563">
    <property type="entry name" value="PlsC"/>
    <property type="match status" value="1"/>
</dbReference>
<dbReference type="PANTHER" id="PTHR15486">
    <property type="entry name" value="ANCIENT UBIQUITOUS PROTEIN"/>
    <property type="match status" value="1"/>
</dbReference>
<dbReference type="OrthoDB" id="1854593at2759"/>
<dbReference type="GO" id="GO:0010143">
    <property type="term" value="P:cutin biosynthetic process"/>
    <property type="evidence" value="ECO:0007669"/>
    <property type="project" value="TreeGrafter"/>
</dbReference>
<dbReference type="OMA" id="SKFQVAN"/>